<evidence type="ECO:0000256" key="5">
    <source>
        <dbReference type="SAM" id="Phobius"/>
    </source>
</evidence>
<dbReference type="SMART" id="SM00207">
    <property type="entry name" value="TNF"/>
    <property type="match status" value="1"/>
</dbReference>
<dbReference type="PANTHER" id="PTHR11471:SF24">
    <property type="entry name" value="TUMOR NECROSIS FACTOR LIGAND SUPERFAMILY MEMBER 15"/>
    <property type="match status" value="1"/>
</dbReference>
<keyword evidence="5" id="KW-1133">Transmembrane helix</keyword>
<proteinExistence type="inferred from homology"/>
<dbReference type="GeneID" id="106533850"/>
<dbReference type="InterPro" id="IPR006052">
    <property type="entry name" value="TNF_dom"/>
</dbReference>
<dbReference type="Pfam" id="PF00229">
    <property type="entry name" value="TNF"/>
    <property type="match status" value="1"/>
</dbReference>
<feature type="transmembrane region" description="Helical" evidence="5">
    <location>
        <begin position="55"/>
        <end position="77"/>
    </location>
</feature>
<dbReference type="PANTHER" id="PTHR11471">
    <property type="entry name" value="TUMOR NECROSIS FACTOR FAMILY MEMBER"/>
    <property type="match status" value="1"/>
</dbReference>
<keyword evidence="5" id="KW-0812">Transmembrane</keyword>
<accession>A0A2I4D0H9</accession>
<dbReference type="STRING" id="52670.A0A2I4D0H9"/>
<protein>
    <submittedName>
        <fullName evidence="8">Lymphotoxin-alpha</fullName>
    </submittedName>
</protein>
<reference evidence="8" key="1">
    <citation type="submission" date="2025-08" db="UniProtKB">
        <authorList>
            <consortium name="RefSeq"/>
        </authorList>
    </citation>
    <scope>IDENTIFICATION</scope>
</reference>
<dbReference type="AlphaFoldDB" id="A0A2I4D0H9"/>
<dbReference type="RefSeq" id="XP_013885755.1">
    <property type="nucleotide sequence ID" value="XM_014030301.1"/>
</dbReference>
<dbReference type="Gene3D" id="2.60.120.40">
    <property type="match status" value="1"/>
</dbReference>
<dbReference type="KEGG" id="alim:106533850"/>
<evidence type="ECO:0000256" key="4">
    <source>
        <dbReference type="ARBA" id="ARBA00023136"/>
    </source>
</evidence>
<dbReference type="PROSITE" id="PS50049">
    <property type="entry name" value="THD_2"/>
    <property type="match status" value="1"/>
</dbReference>
<dbReference type="OrthoDB" id="9936525at2759"/>
<sequence>MEKRSRDPQLVDDWEVSSMEEEGCRCGCKGGAEAGVHLQASLAQYARRRATRRRVAVAVVALLMLGVLAALSTVGLWKQWQMENSQLNSTKDIQPLDDGKHHMTPAYQQLKEYPRAKLTVLRESNDSETLQWESKKGEVYCNGGFLYADGDLVVPRTGFYRVYVQITYGNMDEKCPAGVMVLTHLVYCYQDGYQKYVQLLKAVDTVRCDTPWQKSIYSSAVFHLNANDRLRVRSTQPKNIMKNEHEAFFGAELLPD</sequence>
<dbReference type="InParanoid" id="A0A2I4D0H9"/>
<dbReference type="GO" id="GO:0006955">
    <property type="term" value="P:immune response"/>
    <property type="evidence" value="ECO:0007669"/>
    <property type="project" value="InterPro"/>
</dbReference>
<evidence type="ECO:0000259" key="6">
    <source>
        <dbReference type="PROSITE" id="PS50049"/>
    </source>
</evidence>
<dbReference type="GO" id="GO:0005164">
    <property type="term" value="F:tumor necrosis factor receptor binding"/>
    <property type="evidence" value="ECO:0007669"/>
    <property type="project" value="InterPro"/>
</dbReference>
<evidence type="ECO:0000256" key="1">
    <source>
        <dbReference type="ARBA" id="ARBA00004370"/>
    </source>
</evidence>
<organism evidence="7 8">
    <name type="scientific">Austrofundulus limnaeus</name>
    <name type="common">Annual killifish</name>
    <dbReference type="NCBI Taxonomy" id="52670"/>
    <lineage>
        <taxon>Eukaryota</taxon>
        <taxon>Metazoa</taxon>
        <taxon>Chordata</taxon>
        <taxon>Craniata</taxon>
        <taxon>Vertebrata</taxon>
        <taxon>Euteleostomi</taxon>
        <taxon>Actinopterygii</taxon>
        <taxon>Neopterygii</taxon>
        <taxon>Teleostei</taxon>
        <taxon>Neoteleostei</taxon>
        <taxon>Acanthomorphata</taxon>
        <taxon>Ovalentaria</taxon>
        <taxon>Atherinomorphae</taxon>
        <taxon>Cyprinodontiformes</taxon>
        <taxon>Rivulidae</taxon>
        <taxon>Austrofundulus</taxon>
    </lineage>
</organism>
<comment type="subcellular location">
    <subcellularLocation>
        <location evidence="1">Membrane</location>
    </subcellularLocation>
</comment>
<evidence type="ECO:0000256" key="2">
    <source>
        <dbReference type="ARBA" id="ARBA00008670"/>
    </source>
</evidence>
<evidence type="ECO:0000313" key="7">
    <source>
        <dbReference type="Proteomes" id="UP000192220"/>
    </source>
</evidence>
<dbReference type="GO" id="GO:0005125">
    <property type="term" value="F:cytokine activity"/>
    <property type="evidence" value="ECO:0007669"/>
    <property type="project" value="UniProtKB-KW"/>
</dbReference>
<dbReference type="GO" id="GO:0016020">
    <property type="term" value="C:membrane"/>
    <property type="evidence" value="ECO:0007669"/>
    <property type="project" value="UniProtKB-SubCell"/>
</dbReference>
<dbReference type="GO" id="GO:0005615">
    <property type="term" value="C:extracellular space"/>
    <property type="evidence" value="ECO:0007669"/>
    <property type="project" value="UniProtKB-KW"/>
</dbReference>
<keyword evidence="7" id="KW-1185">Reference proteome</keyword>
<evidence type="ECO:0000313" key="8">
    <source>
        <dbReference type="RefSeq" id="XP_013885755.1"/>
    </source>
</evidence>
<dbReference type="SUPFAM" id="SSF49842">
    <property type="entry name" value="TNF-like"/>
    <property type="match status" value="1"/>
</dbReference>
<evidence type="ECO:0000256" key="3">
    <source>
        <dbReference type="ARBA" id="ARBA00022514"/>
    </source>
</evidence>
<dbReference type="InterPro" id="IPR008983">
    <property type="entry name" value="Tumour_necrosis_fac-like_dom"/>
</dbReference>
<dbReference type="Proteomes" id="UP000192220">
    <property type="component" value="Unplaced"/>
</dbReference>
<keyword evidence="3" id="KW-0202">Cytokine</keyword>
<feature type="domain" description="THD" evidence="6">
    <location>
        <begin position="114"/>
        <end position="254"/>
    </location>
</feature>
<name>A0A2I4D0H9_AUSLI</name>
<keyword evidence="4 5" id="KW-0472">Membrane</keyword>
<gene>
    <name evidence="8" type="primary">LOC106533850</name>
</gene>
<comment type="similarity">
    <text evidence="2">Belongs to the tumor necrosis factor family.</text>
</comment>
<dbReference type="CDD" id="cd00184">
    <property type="entry name" value="TNF"/>
    <property type="match status" value="1"/>
</dbReference>